<evidence type="ECO:0000313" key="1">
    <source>
        <dbReference type="EMBL" id="CAD7036563.1"/>
    </source>
</evidence>
<protein>
    <submittedName>
        <fullName evidence="1">Uncharacterized protein</fullName>
    </submittedName>
</protein>
<dbReference type="Proteomes" id="UP000601041">
    <property type="component" value="Unassembled WGS sequence"/>
</dbReference>
<name>A0ABM8PLJ0_9HYPH</name>
<keyword evidence="2" id="KW-1185">Reference proteome</keyword>
<sequence length="63" mass="7463">MMRLHEECHRPLLVKQARFARVLELWHIEQLSTHSIAARLELSEEEVCRLIEEGEKPVAGEWQ</sequence>
<organism evidence="1 2">
    <name type="scientific">Pseudorhizobium halotolerans</name>
    <dbReference type="NCBI Taxonomy" id="1233081"/>
    <lineage>
        <taxon>Bacteria</taxon>
        <taxon>Pseudomonadati</taxon>
        <taxon>Pseudomonadota</taxon>
        <taxon>Alphaproteobacteria</taxon>
        <taxon>Hyphomicrobiales</taxon>
        <taxon>Rhizobiaceae</taxon>
        <taxon>Rhizobium/Agrobacterium group</taxon>
        <taxon>Pseudorhizobium</taxon>
    </lineage>
</organism>
<reference evidence="1 2" key="1">
    <citation type="submission" date="2020-11" db="EMBL/GenBank/DDBJ databases">
        <authorList>
            <person name="Lassalle F."/>
        </authorList>
    </citation>
    <scope>NUCLEOTIDE SEQUENCE [LARGE SCALE GENOMIC DNA]</scope>
    <source>
        <strain evidence="1 2">AB21</strain>
    </source>
</reference>
<gene>
    <name evidence="1" type="ORF">RHAB21_02540</name>
</gene>
<proteinExistence type="predicted"/>
<dbReference type="EMBL" id="CABFWE030000005">
    <property type="protein sequence ID" value="CAD7036563.1"/>
    <property type="molecule type" value="Genomic_DNA"/>
</dbReference>
<comment type="caution">
    <text evidence="1">The sequence shown here is derived from an EMBL/GenBank/DDBJ whole genome shotgun (WGS) entry which is preliminary data.</text>
</comment>
<dbReference type="RefSeq" id="WP_244665733.1">
    <property type="nucleotide sequence ID" value="NZ_CABFWE030000005.1"/>
</dbReference>
<evidence type="ECO:0000313" key="2">
    <source>
        <dbReference type="Proteomes" id="UP000601041"/>
    </source>
</evidence>
<accession>A0ABM8PLJ0</accession>